<feature type="transmembrane region" description="Helical" evidence="1">
    <location>
        <begin position="166"/>
        <end position="190"/>
    </location>
</feature>
<organism evidence="2 3">
    <name type="scientific">Coraliomargarita sinensis</name>
    <dbReference type="NCBI Taxonomy" id="2174842"/>
    <lineage>
        <taxon>Bacteria</taxon>
        <taxon>Pseudomonadati</taxon>
        <taxon>Verrucomicrobiota</taxon>
        <taxon>Opitutia</taxon>
        <taxon>Puniceicoccales</taxon>
        <taxon>Coraliomargaritaceae</taxon>
        <taxon>Coraliomargarita</taxon>
    </lineage>
</organism>
<dbReference type="Proteomes" id="UP000247099">
    <property type="component" value="Unassembled WGS sequence"/>
</dbReference>
<dbReference type="EMBL" id="QHJQ01000008">
    <property type="protein sequence ID" value="PXA03606.1"/>
    <property type="molecule type" value="Genomic_DNA"/>
</dbReference>
<feature type="transmembrane region" description="Helical" evidence="1">
    <location>
        <begin position="264"/>
        <end position="288"/>
    </location>
</feature>
<keyword evidence="3" id="KW-1185">Reference proteome</keyword>
<comment type="caution">
    <text evidence="2">The sequence shown here is derived from an EMBL/GenBank/DDBJ whole genome shotgun (WGS) entry which is preliminary data.</text>
</comment>
<protein>
    <recommendedName>
        <fullName evidence="4">Glycosyltransferase RgtA/B/C/D-like domain-containing protein</fullName>
    </recommendedName>
</protein>
<feature type="transmembrane region" description="Helical" evidence="1">
    <location>
        <begin position="115"/>
        <end position="134"/>
    </location>
</feature>
<sequence>MATPTILPGQLRLIVAIAAVHIVAWYAYLSHIPLGLYPTAQEIEVIENAFSLAEGSANAGDSNTVYELLLSIPARFVSSASELVFVARFINALALILATTIIAHATGQYWKRNRPIWIAGLLTGLNPVLVFWSAEVSPTLLAVLLTSLGFAFLLRWLRHPSPQRSLIIGLLVCLVIALERSMLLFALIWPATAWLYPNRRRAYHLGAALVFPVMGLLFYTAFSLQFPGIEGNNAASIGRGIYEVFNNHEAYDGKSYGLHRQLNLFLFLNPIHWGLIFILAVAGAYIRVKNGHKGNSIAVLLVCLGTFALSYAIGDTGSQTRALLYPILAIFAGGISMMPHVWRHAGKLTQRKIILGLLLVAGLCYSDFYDARDPSNWEADYTYLAEANLALERNQSAAEWAEKTLALNPEREDMRSVILHAEFRDWALSPSPSPISRETAMLHLEAARQANYDAPNTRAIEALYLFKLRETEKAIELWKQVSERSALALICLYWTGNSDKPEPNQIQAYSGTPYFDLLKRTTDINRNALAYSEGEETLDNMLAFAH</sequence>
<feature type="transmembrane region" description="Helical" evidence="1">
    <location>
        <begin position="294"/>
        <end position="313"/>
    </location>
</feature>
<dbReference type="InParanoid" id="A0A317ZE80"/>
<evidence type="ECO:0008006" key="4">
    <source>
        <dbReference type="Google" id="ProtNLM"/>
    </source>
</evidence>
<evidence type="ECO:0000313" key="2">
    <source>
        <dbReference type="EMBL" id="PXA03606.1"/>
    </source>
</evidence>
<feature type="transmembrane region" description="Helical" evidence="1">
    <location>
        <begin position="140"/>
        <end position="157"/>
    </location>
</feature>
<evidence type="ECO:0000313" key="3">
    <source>
        <dbReference type="Proteomes" id="UP000247099"/>
    </source>
</evidence>
<gene>
    <name evidence="2" type="ORF">DDZ13_11540</name>
</gene>
<feature type="transmembrane region" description="Helical" evidence="1">
    <location>
        <begin position="202"/>
        <end position="222"/>
    </location>
</feature>
<feature type="transmembrane region" description="Helical" evidence="1">
    <location>
        <begin position="322"/>
        <end position="341"/>
    </location>
</feature>
<feature type="transmembrane region" description="Helical" evidence="1">
    <location>
        <begin position="83"/>
        <end position="103"/>
    </location>
</feature>
<accession>A0A317ZE80</accession>
<keyword evidence="1" id="KW-0812">Transmembrane</keyword>
<dbReference type="RefSeq" id="WP_110131605.1">
    <property type="nucleotide sequence ID" value="NZ_QHJQ01000008.1"/>
</dbReference>
<evidence type="ECO:0000256" key="1">
    <source>
        <dbReference type="SAM" id="Phobius"/>
    </source>
</evidence>
<reference evidence="2 3" key="1">
    <citation type="submission" date="2018-05" db="EMBL/GenBank/DDBJ databases">
        <title>Coraliomargarita sinensis sp. nov., isolated from a marine solar saltern.</title>
        <authorList>
            <person name="Zhou L.Y."/>
        </authorList>
    </citation>
    <scope>NUCLEOTIDE SEQUENCE [LARGE SCALE GENOMIC DNA]</scope>
    <source>
        <strain evidence="2 3">WN38</strain>
    </source>
</reference>
<proteinExistence type="predicted"/>
<dbReference type="AlphaFoldDB" id="A0A317ZE80"/>
<name>A0A317ZE80_9BACT</name>
<keyword evidence="1" id="KW-1133">Transmembrane helix</keyword>
<feature type="transmembrane region" description="Helical" evidence="1">
    <location>
        <begin position="12"/>
        <end position="29"/>
    </location>
</feature>
<dbReference type="InterPro" id="IPR011990">
    <property type="entry name" value="TPR-like_helical_dom_sf"/>
</dbReference>
<dbReference type="SUPFAM" id="SSF48452">
    <property type="entry name" value="TPR-like"/>
    <property type="match status" value="1"/>
</dbReference>
<keyword evidence="1" id="KW-0472">Membrane</keyword>